<feature type="region of interest" description="Disordered" evidence="2">
    <location>
        <begin position="259"/>
        <end position="359"/>
    </location>
</feature>
<evidence type="ECO:0000256" key="1">
    <source>
        <dbReference type="SAM" id="Coils"/>
    </source>
</evidence>
<reference evidence="4" key="1">
    <citation type="journal article" date="2019" name="Int. J. Syst. Evol. Microbiol.">
        <title>The Global Catalogue of Microorganisms (GCM) 10K type strain sequencing project: providing services to taxonomists for standard genome sequencing and annotation.</title>
        <authorList>
            <consortium name="The Broad Institute Genomics Platform"/>
            <consortium name="The Broad Institute Genome Sequencing Center for Infectious Disease"/>
            <person name="Wu L."/>
            <person name="Ma J."/>
        </authorList>
    </citation>
    <scope>NUCLEOTIDE SEQUENCE [LARGE SCALE GENOMIC DNA]</scope>
    <source>
        <strain evidence="4">JCM 18542</strain>
    </source>
</reference>
<feature type="coiled-coil region" evidence="1">
    <location>
        <begin position="122"/>
        <end position="185"/>
    </location>
</feature>
<sequence>MAGMSYSPDPSAFSNRFDVVRKGYDRDQVVEFLRRLDAELRLTATDRDAAAAQASDLAAQLDDARDEIDQLRSEIDRLSVPPTTAEGMSDRISRMLRLASDETAEMRARAEAEAAEIRSVAAQDADELQKRHEGRLRDLERRREALESEHEHTMELARTQAGRTLEAAEAERDRLDEEARVRRDRTYEDLQKHIEETKRVAAAEADRRIKAATQEAGWRITRARADFETLRTMRSHALEQLMEVRTSLDDVAAVHQRVRTERAPAESDFDWYEQNAAEPAGQEAAAQVSPVQDAPAKASTVQEPGGQNAPAPTRVDDRTAPGPGTSTGRKPRTPGDKDGDSGGDEPSTRTIATATSARR</sequence>
<dbReference type="Gene3D" id="1.20.5.170">
    <property type="match status" value="1"/>
</dbReference>
<comment type="caution">
    <text evidence="3">The sequence shown here is derived from an EMBL/GenBank/DDBJ whole genome shotgun (WGS) entry which is preliminary data.</text>
</comment>
<gene>
    <name evidence="3" type="ORF">GCM10023353_24150</name>
</gene>
<dbReference type="Proteomes" id="UP001500839">
    <property type="component" value="Unassembled WGS sequence"/>
</dbReference>
<feature type="compositionally biased region" description="Low complexity" evidence="2">
    <location>
        <begin position="348"/>
        <end position="359"/>
    </location>
</feature>
<protein>
    <submittedName>
        <fullName evidence="3">Cellulose-binding protein</fullName>
    </submittedName>
</protein>
<evidence type="ECO:0000313" key="4">
    <source>
        <dbReference type="Proteomes" id="UP001500839"/>
    </source>
</evidence>
<feature type="coiled-coil region" evidence="1">
    <location>
        <begin position="47"/>
        <end position="81"/>
    </location>
</feature>
<dbReference type="EMBL" id="BAABKQ010000001">
    <property type="protein sequence ID" value="GAA4816876.1"/>
    <property type="molecule type" value="Genomic_DNA"/>
</dbReference>
<proteinExistence type="predicted"/>
<keyword evidence="1" id="KW-0175">Coiled coil</keyword>
<evidence type="ECO:0000313" key="3">
    <source>
        <dbReference type="EMBL" id="GAA4816876.1"/>
    </source>
</evidence>
<organism evidence="3 4">
    <name type="scientific">Tomitella cavernea</name>
    <dbReference type="NCBI Taxonomy" id="1387982"/>
    <lineage>
        <taxon>Bacteria</taxon>
        <taxon>Bacillati</taxon>
        <taxon>Actinomycetota</taxon>
        <taxon>Actinomycetes</taxon>
        <taxon>Mycobacteriales</taxon>
        <taxon>Tomitella</taxon>
    </lineage>
</organism>
<keyword evidence="4" id="KW-1185">Reference proteome</keyword>
<feature type="compositionally biased region" description="Low complexity" evidence="2">
    <location>
        <begin position="273"/>
        <end position="287"/>
    </location>
</feature>
<accession>A0ABP9CR18</accession>
<evidence type="ECO:0000256" key="2">
    <source>
        <dbReference type="SAM" id="MobiDB-lite"/>
    </source>
</evidence>
<name>A0ABP9CR18_9ACTN</name>